<name>A0A0V0GET3_SOLCH</name>
<feature type="transmembrane region" description="Helical" evidence="1">
    <location>
        <begin position="12"/>
        <end position="35"/>
    </location>
</feature>
<evidence type="ECO:0000313" key="2">
    <source>
        <dbReference type="EMBL" id="JAP06295.1"/>
    </source>
</evidence>
<sequence>MTLLLDCSLSIFAIHSFILFNTIGMADALLVIFCLRSCAFSASFCTSPGKAAPGPSTSDVGG</sequence>
<keyword evidence="1" id="KW-0812">Transmembrane</keyword>
<keyword evidence="1" id="KW-1133">Transmembrane helix</keyword>
<accession>A0A0V0GET3</accession>
<feature type="non-terminal residue" evidence="2">
    <location>
        <position position="62"/>
    </location>
</feature>
<dbReference type="EMBL" id="GEDG01041911">
    <property type="protein sequence ID" value="JAP06295.1"/>
    <property type="molecule type" value="Transcribed_RNA"/>
</dbReference>
<proteinExistence type="predicted"/>
<evidence type="ECO:0000256" key="1">
    <source>
        <dbReference type="SAM" id="Phobius"/>
    </source>
</evidence>
<protein>
    <submittedName>
        <fullName evidence="2">Putative ovule protein</fullName>
    </submittedName>
</protein>
<dbReference type="AlphaFoldDB" id="A0A0V0GET3"/>
<organism evidence="2">
    <name type="scientific">Solanum chacoense</name>
    <name type="common">Chaco potato</name>
    <dbReference type="NCBI Taxonomy" id="4108"/>
    <lineage>
        <taxon>Eukaryota</taxon>
        <taxon>Viridiplantae</taxon>
        <taxon>Streptophyta</taxon>
        <taxon>Embryophyta</taxon>
        <taxon>Tracheophyta</taxon>
        <taxon>Spermatophyta</taxon>
        <taxon>Magnoliopsida</taxon>
        <taxon>eudicotyledons</taxon>
        <taxon>Gunneridae</taxon>
        <taxon>Pentapetalae</taxon>
        <taxon>asterids</taxon>
        <taxon>lamiids</taxon>
        <taxon>Solanales</taxon>
        <taxon>Solanaceae</taxon>
        <taxon>Solanoideae</taxon>
        <taxon>Solaneae</taxon>
        <taxon>Solanum</taxon>
    </lineage>
</organism>
<keyword evidence="1" id="KW-0472">Membrane</keyword>
<reference evidence="2" key="1">
    <citation type="submission" date="2015-12" db="EMBL/GenBank/DDBJ databases">
        <title>Gene expression during late stages of embryo sac development: a critical building block for successful pollen-pistil interactions.</title>
        <authorList>
            <person name="Liu Y."/>
            <person name="Joly V."/>
            <person name="Sabar M."/>
            <person name="Matton D.P."/>
        </authorList>
    </citation>
    <scope>NUCLEOTIDE SEQUENCE</scope>
</reference>